<dbReference type="SMART" id="SM00670">
    <property type="entry name" value="PINc"/>
    <property type="match status" value="1"/>
</dbReference>
<dbReference type="HAMAP" id="MF_00265">
    <property type="entry name" value="VapC_Nob1"/>
    <property type="match status" value="1"/>
</dbReference>
<name>A0A5Q0UHD1_9ARCH</name>
<keyword evidence="2 5" id="KW-0540">Nuclease</keyword>
<keyword evidence="8" id="KW-1185">Reference proteome</keyword>
<evidence type="ECO:0000313" key="8">
    <source>
        <dbReference type="Proteomes" id="UP000377803"/>
    </source>
</evidence>
<dbReference type="AlphaFoldDB" id="A0A5Q0UHD1"/>
<feature type="binding site" evidence="5">
    <location>
        <position position="92"/>
    </location>
    <ligand>
        <name>Mg(2+)</name>
        <dbReference type="ChEBI" id="CHEBI:18420"/>
    </ligand>
</feature>
<dbReference type="Pfam" id="PF01850">
    <property type="entry name" value="PIN"/>
    <property type="match status" value="1"/>
</dbReference>
<dbReference type="PANTHER" id="PTHR42188:SF1">
    <property type="entry name" value="23S RRNA-SPECIFIC ENDONUCLEASE VAPC20"/>
    <property type="match status" value="1"/>
</dbReference>
<protein>
    <recommendedName>
        <fullName evidence="5">Ribonuclease VapC</fullName>
        <shortName evidence="5">RNase VapC</shortName>
        <ecNumber evidence="5">3.1.-.-</ecNumber>
    </recommendedName>
    <alternativeName>
        <fullName evidence="5">Putative toxin VapC</fullName>
    </alternativeName>
</protein>
<gene>
    <name evidence="5" type="primary">vapC</name>
    <name evidence="7" type="ORF">LC1Nh_0408</name>
</gene>
<keyword evidence="4 5" id="KW-0378">Hydrolase</keyword>
<evidence type="ECO:0000256" key="1">
    <source>
        <dbReference type="ARBA" id="ARBA00022649"/>
    </source>
</evidence>
<evidence type="ECO:0000256" key="5">
    <source>
        <dbReference type="HAMAP-Rule" id="MF_00265"/>
    </source>
</evidence>
<dbReference type="Proteomes" id="UP000377803">
    <property type="component" value="Chromosome"/>
</dbReference>
<feature type="domain" description="PIN" evidence="6">
    <location>
        <begin position="1"/>
        <end position="115"/>
    </location>
</feature>
<dbReference type="KEGG" id="ncon:LC1Nh_0408"/>
<dbReference type="SUPFAM" id="SSF88723">
    <property type="entry name" value="PIN domain-like"/>
    <property type="match status" value="1"/>
</dbReference>
<dbReference type="InterPro" id="IPR002716">
    <property type="entry name" value="PIN_dom"/>
</dbReference>
<dbReference type="InterPro" id="IPR029060">
    <property type="entry name" value="PIN-like_dom_sf"/>
</dbReference>
<evidence type="ECO:0000256" key="4">
    <source>
        <dbReference type="ARBA" id="ARBA00022801"/>
    </source>
</evidence>
<dbReference type="GO" id="GO:0000287">
    <property type="term" value="F:magnesium ion binding"/>
    <property type="evidence" value="ECO:0007669"/>
    <property type="project" value="UniProtKB-UniRule"/>
</dbReference>
<keyword evidence="3 5" id="KW-0479">Metal-binding</keyword>
<comment type="cofactor">
    <cofactor evidence="5">
        <name>Mg(2+)</name>
        <dbReference type="ChEBI" id="CHEBI:18420"/>
    </cofactor>
</comment>
<dbReference type="InterPro" id="IPR022907">
    <property type="entry name" value="VapC_family"/>
</dbReference>
<dbReference type="GO" id="GO:0090729">
    <property type="term" value="F:toxin activity"/>
    <property type="evidence" value="ECO:0007669"/>
    <property type="project" value="UniProtKB-KW"/>
</dbReference>
<evidence type="ECO:0000256" key="2">
    <source>
        <dbReference type="ARBA" id="ARBA00022722"/>
    </source>
</evidence>
<keyword evidence="5" id="KW-0460">Magnesium</keyword>
<evidence type="ECO:0000256" key="3">
    <source>
        <dbReference type="ARBA" id="ARBA00022723"/>
    </source>
</evidence>
<comment type="similarity">
    <text evidence="5">Belongs to the PINc/VapC protein family.</text>
</comment>
<evidence type="ECO:0000313" key="7">
    <source>
        <dbReference type="EMBL" id="QGA80309.1"/>
    </source>
</evidence>
<dbReference type="GO" id="GO:0004521">
    <property type="term" value="F:RNA endonuclease activity"/>
    <property type="evidence" value="ECO:0007669"/>
    <property type="project" value="InterPro"/>
</dbReference>
<organism evidence="7 8">
    <name type="scientific">Candidatus Nanohalobium constans</name>
    <dbReference type="NCBI Taxonomy" id="2565781"/>
    <lineage>
        <taxon>Archaea</taxon>
        <taxon>Candidatus Nanohalarchaeota</taxon>
        <taxon>Candidatus Nanohalobia</taxon>
        <taxon>Candidatus Nanohalobiales</taxon>
        <taxon>Candidatus Nanohalobiaceae</taxon>
        <taxon>Candidatus Nanohalobium</taxon>
    </lineage>
</organism>
<keyword evidence="5" id="KW-0800">Toxin</keyword>
<dbReference type="RefSeq" id="WP_153550048.1">
    <property type="nucleotide sequence ID" value="NZ_CP040089.1"/>
</dbReference>
<evidence type="ECO:0000259" key="6">
    <source>
        <dbReference type="SMART" id="SM00670"/>
    </source>
</evidence>
<dbReference type="GO" id="GO:0016075">
    <property type="term" value="P:rRNA catabolic process"/>
    <property type="evidence" value="ECO:0007669"/>
    <property type="project" value="TreeGrafter"/>
</dbReference>
<dbReference type="PANTHER" id="PTHR42188">
    <property type="entry name" value="23S RRNA-SPECIFIC ENDONUCLEASE VAPC20"/>
    <property type="match status" value="1"/>
</dbReference>
<dbReference type="GeneID" id="42364792"/>
<proteinExistence type="inferred from homology"/>
<dbReference type="OrthoDB" id="42032at2157"/>
<reference evidence="8" key="1">
    <citation type="submission" date="2019-05" db="EMBL/GenBank/DDBJ databases">
        <title>Candidatus Nanohalobium constans, a novel model system to study the DPANN nano-sized archaea: genomic and physiological characterization of a nanoarchaeon co-cultured with its chitinotrophic host.</title>
        <authorList>
            <person name="La Cono V."/>
            <person name="Arcadi E."/>
            <person name="Crisafi F."/>
            <person name="Denaro R."/>
            <person name="La Spada G."/>
            <person name="Messina E."/>
            <person name="Smedile F."/>
            <person name="Toshchakov S.V."/>
            <person name="Shevchenko M.A."/>
            <person name="Golyshin P.N."/>
            <person name="Golyshina O.V."/>
            <person name="Ferrer M."/>
            <person name="Rohde M."/>
            <person name="Mushegian A."/>
            <person name="Sorokin D.Y."/>
            <person name="Giuliano L."/>
            <person name="Yakimov M.M."/>
        </authorList>
    </citation>
    <scope>NUCLEOTIDE SEQUENCE [LARGE SCALE GENOMIC DNA]</scope>
    <source>
        <strain evidence="8">LC1Nh</strain>
    </source>
</reference>
<accession>A0A5Q0UHD1</accession>
<dbReference type="EMBL" id="CP040089">
    <property type="protein sequence ID" value="QGA80309.1"/>
    <property type="molecule type" value="Genomic_DNA"/>
</dbReference>
<dbReference type="InterPro" id="IPR039018">
    <property type="entry name" value="VapC20-like"/>
</dbReference>
<comment type="function">
    <text evidence="5">Toxic component of a toxin-antitoxin (TA) system. An RNase.</text>
</comment>
<dbReference type="Gene3D" id="3.40.50.1010">
    <property type="entry name" value="5'-nuclease"/>
    <property type="match status" value="1"/>
</dbReference>
<dbReference type="EC" id="3.1.-.-" evidence="5"/>
<sequence length="123" mass="14312">MAKLLDTSFLIAYHNKRDEHHDRARELRPEKIVVNDYIYAEVLDTIYSSQGKKKAVNYSKFLEKSAKVIPVTQPIMKKTVQNFQEKDLSFTDASIAATAQKLNMDIVSFDKDFDQFKDVERIH</sequence>
<keyword evidence="1 5" id="KW-1277">Toxin-antitoxin system</keyword>
<feature type="binding site" evidence="5">
    <location>
        <position position="6"/>
    </location>
    <ligand>
        <name>Mg(2+)</name>
        <dbReference type="ChEBI" id="CHEBI:18420"/>
    </ligand>
</feature>
<dbReference type="GO" id="GO:0016787">
    <property type="term" value="F:hydrolase activity"/>
    <property type="evidence" value="ECO:0007669"/>
    <property type="project" value="UniProtKB-KW"/>
</dbReference>